<organism evidence="1 2">
    <name type="scientific">Plutella xylostella</name>
    <name type="common">Diamondback moth</name>
    <name type="synonym">Plutella maculipennis</name>
    <dbReference type="NCBI Taxonomy" id="51655"/>
    <lineage>
        <taxon>Eukaryota</taxon>
        <taxon>Metazoa</taxon>
        <taxon>Ecdysozoa</taxon>
        <taxon>Arthropoda</taxon>
        <taxon>Hexapoda</taxon>
        <taxon>Insecta</taxon>
        <taxon>Pterygota</taxon>
        <taxon>Neoptera</taxon>
        <taxon>Endopterygota</taxon>
        <taxon>Lepidoptera</taxon>
        <taxon>Glossata</taxon>
        <taxon>Ditrysia</taxon>
        <taxon>Yponomeutoidea</taxon>
        <taxon>Plutellidae</taxon>
        <taxon>Plutella</taxon>
    </lineage>
</organism>
<gene>
    <name evidence="1" type="ORF">PLXY2_LOCUS3333</name>
</gene>
<dbReference type="AlphaFoldDB" id="A0A8S4DTP8"/>
<comment type="caution">
    <text evidence="1">The sequence shown here is derived from an EMBL/GenBank/DDBJ whole genome shotgun (WGS) entry which is preliminary data.</text>
</comment>
<dbReference type="Proteomes" id="UP000653454">
    <property type="component" value="Unassembled WGS sequence"/>
</dbReference>
<evidence type="ECO:0000313" key="1">
    <source>
        <dbReference type="EMBL" id="CAG9104806.1"/>
    </source>
</evidence>
<name>A0A8S4DTP8_PLUXY</name>
<evidence type="ECO:0000313" key="2">
    <source>
        <dbReference type="Proteomes" id="UP000653454"/>
    </source>
</evidence>
<reference evidence="1" key="1">
    <citation type="submission" date="2020-11" db="EMBL/GenBank/DDBJ databases">
        <authorList>
            <person name="Whiteford S."/>
        </authorList>
    </citation>
    <scope>NUCLEOTIDE SEQUENCE</scope>
</reference>
<protein>
    <submittedName>
        <fullName evidence="1">(diamondback moth) hypothetical protein</fullName>
    </submittedName>
</protein>
<proteinExistence type="predicted"/>
<accession>A0A8S4DTP8</accession>
<keyword evidence="2" id="KW-1185">Reference proteome</keyword>
<sequence>MASPRQWYDGVHMYLGELGARVVARSGRPADRHHLGKLILQSFLDAPDHVLQSETLPHYVHMYLGELGARVVARSGRPADRHHLGKLILQSFLDAPDHVLQAMASPRQWYDGVHMYLGELGARVVARSGRPADRHHLGKLILQSFLDAPDHVLQAMASPRQWYDGVHMYLGELGARVVARSGRPADRHHLGKLILQSFLDAPDHVLQVGF</sequence>
<dbReference type="EMBL" id="CAJHNJ030000008">
    <property type="protein sequence ID" value="CAG9104806.1"/>
    <property type="molecule type" value="Genomic_DNA"/>
</dbReference>